<comment type="subcellular location">
    <subcellularLocation>
        <location evidence="1 4">Bacterial flagellum basal body</location>
    </subcellularLocation>
</comment>
<evidence type="ECO:0000256" key="4">
    <source>
        <dbReference type="HAMAP-Rule" id="MF_00724"/>
    </source>
</evidence>
<keyword evidence="3 4" id="KW-0975">Bacterial flagellum</keyword>
<dbReference type="AlphaFoldDB" id="A0AAU8A0Z8"/>
<dbReference type="GO" id="GO:0009425">
    <property type="term" value="C:bacterial-type flagellum basal body"/>
    <property type="evidence" value="ECO:0007669"/>
    <property type="project" value="UniProtKB-SubCell"/>
</dbReference>
<dbReference type="HAMAP" id="MF_00724">
    <property type="entry name" value="FliE"/>
    <property type="match status" value="1"/>
</dbReference>
<gene>
    <name evidence="4 6" type="primary">fliE</name>
    <name evidence="6" type="ORF">NKE59_07300</name>
</gene>
<proteinExistence type="inferred from homology"/>
<evidence type="ECO:0000313" key="6">
    <source>
        <dbReference type="EMBL" id="XCC57295.1"/>
    </source>
</evidence>
<dbReference type="GO" id="GO:0071973">
    <property type="term" value="P:bacterial-type flagellum-dependent cell motility"/>
    <property type="evidence" value="ECO:0007669"/>
    <property type="project" value="InterPro"/>
</dbReference>
<keyword evidence="6" id="KW-0282">Flagellum</keyword>
<evidence type="ECO:0000256" key="5">
    <source>
        <dbReference type="NCBIfam" id="TIGR00205"/>
    </source>
</evidence>
<accession>A0AAU8A0Z8</accession>
<evidence type="ECO:0000256" key="3">
    <source>
        <dbReference type="ARBA" id="ARBA00023143"/>
    </source>
</evidence>
<organism evidence="6">
    <name type="scientific">Polynucleobacter sp. UK-FUSCHL-C3</name>
    <dbReference type="NCBI Taxonomy" id="2955208"/>
    <lineage>
        <taxon>Bacteria</taxon>
        <taxon>Pseudomonadati</taxon>
        <taxon>Pseudomonadota</taxon>
        <taxon>Betaproteobacteria</taxon>
        <taxon>Burkholderiales</taxon>
        <taxon>Burkholderiaceae</taxon>
        <taxon>Polynucleobacter</taxon>
    </lineage>
</organism>
<dbReference type="GO" id="GO:0005198">
    <property type="term" value="F:structural molecule activity"/>
    <property type="evidence" value="ECO:0007669"/>
    <property type="project" value="UniProtKB-UniRule"/>
</dbReference>
<comment type="similarity">
    <text evidence="2 4">Belongs to the FliE family.</text>
</comment>
<dbReference type="InterPro" id="IPR001624">
    <property type="entry name" value="FliE"/>
</dbReference>
<protein>
    <recommendedName>
        <fullName evidence="4 5">Flagellar hook-basal body complex protein FliE</fullName>
    </recommendedName>
</protein>
<reference evidence="6" key="1">
    <citation type="submission" date="2022-06" db="EMBL/GenBank/DDBJ databases">
        <title>New Polynucleobacter species.</title>
        <authorList>
            <person name="Hahn M.W."/>
        </authorList>
    </citation>
    <scope>NUCLEOTIDE SEQUENCE</scope>
    <source>
        <strain evidence="6">UK-FUSCHL-C3</strain>
    </source>
</reference>
<dbReference type="GO" id="GO:0003774">
    <property type="term" value="F:cytoskeletal motor activity"/>
    <property type="evidence" value="ECO:0007669"/>
    <property type="project" value="InterPro"/>
</dbReference>
<evidence type="ECO:0000256" key="2">
    <source>
        <dbReference type="ARBA" id="ARBA00009272"/>
    </source>
</evidence>
<evidence type="ECO:0000256" key="1">
    <source>
        <dbReference type="ARBA" id="ARBA00004117"/>
    </source>
</evidence>
<name>A0AAU8A0Z8_9BURK</name>
<sequence length="111" mass="11698">MDTKNLDSMMARMQAMQAAMATGLPGAPANTDPKAGNGVDFQNILKNAIENVSNASNVAQAKAQAFSAGNSDTSLEEVIISLQKANLSLQGMIAVRNRLVDAYKEVTSLQV</sequence>
<dbReference type="RefSeq" id="WP_353438325.1">
    <property type="nucleotide sequence ID" value="NZ_CP099959.1"/>
</dbReference>
<dbReference type="PANTHER" id="PTHR34653:SF1">
    <property type="entry name" value="FLAGELLAR HOOK-BASAL BODY COMPLEX PROTEIN FLIE"/>
    <property type="match status" value="1"/>
</dbReference>
<dbReference type="PANTHER" id="PTHR34653">
    <property type="match status" value="1"/>
</dbReference>
<dbReference type="PRINTS" id="PR01006">
    <property type="entry name" value="FLGHOOKFLIE"/>
</dbReference>
<dbReference type="NCBIfam" id="TIGR00205">
    <property type="entry name" value="fliE"/>
    <property type="match status" value="1"/>
</dbReference>
<keyword evidence="6" id="KW-0966">Cell projection</keyword>
<keyword evidence="6" id="KW-0969">Cilium</keyword>
<dbReference type="EMBL" id="CP099959">
    <property type="protein sequence ID" value="XCC57295.1"/>
    <property type="molecule type" value="Genomic_DNA"/>
</dbReference>
<dbReference type="Pfam" id="PF02049">
    <property type="entry name" value="FliE"/>
    <property type="match status" value="1"/>
</dbReference>